<keyword evidence="4" id="KW-1185">Reference proteome</keyword>
<reference evidence="4" key="1">
    <citation type="submission" date="2010-08" db="EMBL/GenBank/DDBJ databases">
        <title>Genome sequence of Parvularcula bermudensis HTCC2503.</title>
        <authorList>
            <person name="Kang D.-M."/>
            <person name="Oh H.-M."/>
            <person name="Cho J.-C."/>
        </authorList>
    </citation>
    <scope>NUCLEOTIDE SEQUENCE [LARGE SCALE GENOMIC DNA]</scope>
    <source>
        <strain evidence="4">ATCC BAA-594 / HTCC2503 / KCTC 12087</strain>
    </source>
</reference>
<dbReference type="InterPro" id="IPR018247">
    <property type="entry name" value="EF_Hand_1_Ca_BS"/>
</dbReference>
<dbReference type="RefSeq" id="WP_013300481.1">
    <property type="nucleotide sequence ID" value="NC_014414.1"/>
</dbReference>
<evidence type="ECO:0000313" key="4">
    <source>
        <dbReference type="Proteomes" id="UP000001302"/>
    </source>
</evidence>
<reference evidence="3 4" key="2">
    <citation type="journal article" date="2011" name="J. Bacteriol.">
        <title>Complete genome sequence of strain HTCC2503T of Parvularcula bermudensis, the type species of the order "Parvularculales" in the class Alphaproteobacteria.</title>
        <authorList>
            <person name="Oh H.M."/>
            <person name="Kang I."/>
            <person name="Vergin K.L."/>
            <person name="Kang D."/>
            <person name="Rhee K.H."/>
            <person name="Giovannoni S.J."/>
            <person name="Cho J.C."/>
        </authorList>
    </citation>
    <scope>NUCLEOTIDE SEQUENCE [LARGE SCALE GENOMIC DNA]</scope>
    <source>
        <strain evidence="4">ATCC BAA-594 / HTCC2503 / KCTC 12087</strain>
    </source>
</reference>
<dbReference type="PROSITE" id="PS50222">
    <property type="entry name" value="EF_HAND_2"/>
    <property type="match status" value="1"/>
</dbReference>
<evidence type="ECO:0000259" key="2">
    <source>
        <dbReference type="PROSITE" id="PS50222"/>
    </source>
</evidence>
<feature type="signal peptide" evidence="1">
    <location>
        <begin position="1"/>
        <end position="21"/>
    </location>
</feature>
<dbReference type="PROSITE" id="PS00018">
    <property type="entry name" value="EF_HAND_1"/>
    <property type="match status" value="1"/>
</dbReference>
<name>E0TET5_PARBH</name>
<dbReference type="EMBL" id="CP002156">
    <property type="protein sequence ID" value="ADM09507.1"/>
    <property type="molecule type" value="Genomic_DNA"/>
</dbReference>
<feature type="domain" description="EF-hand" evidence="2">
    <location>
        <begin position="47"/>
        <end position="73"/>
    </location>
</feature>
<dbReference type="InterPro" id="IPR002048">
    <property type="entry name" value="EF_hand_dom"/>
</dbReference>
<evidence type="ECO:0000313" key="3">
    <source>
        <dbReference type="EMBL" id="ADM09507.1"/>
    </source>
</evidence>
<dbReference type="SUPFAM" id="SSF47473">
    <property type="entry name" value="EF-hand"/>
    <property type="match status" value="1"/>
</dbReference>
<organism evidence="3 4">
    <name type="scientific">Parvularcula bermudensis (strain ATCC BAA-594 / HTCC2503 / KCTC 12087)</name>
    <dbReference type="NCBI Taxonomy" id="314260"/>
    <lineage>
        <taxon>Bacteria</taxon>
        <taxon>Pseudomonadati</taxon>
        <taxon>Pseudomonadota</taxon>
        <taxon>Alphaproteobacteria</taxon>
        <taxon>Parvularculales</taxon>
        <taxon>Parvularculaceae</taxon>
        <taxon>Parvularcula</taxon>
    </lineage>
</organism>
<feature type="chain" id="PRO_5003140618" description="EF-hand domain-containing protein" evidence="1">
    <location>
        <begin position="22"/>
        <end position="114"/>
    </location>
</feature>
<keyword evidence="1" id="KW-0732">Signal</keyword>
<dbReference type="AlphaFoldDB" id="E0TET5"/>
<gene>
    <name evidence="3" type="ordered locus">PB2503_07207</name>
</gene>
<proteinExistence type="predicted"/>
<dbReference type="Gene3D" id="1.10.238.10">
    <property type="entry name" value="EF-hand"/>
    <property type="match status" value="1"/>
</dbReference>
<dbReference type="KEGG" id="pbr:PB2503_07207"/>
<protein>
    <recommendedName>
        <fullName evidence="2">EF-hand domain-containing protein</fullName>
    </recommendedName>
</protein>
<evidence type="ECO:0000256" key="1">
    <source>
        <dbReference type="SAM" id="SignalP"/>
    </source>
</evidence>
<dbReference type="Proteomes" id="UP000001302">
    <property type="component" value="Chromosome"/>
</dbReference>
<dbReference type="GO" id="GO:0005509">
    <property type="term" value="F:calcium ion binding"/>
    <property type="evidence" value="ECO:0007669"/>
    <property type="project" value="InterPro"/>
</dbReference>
<sequence>MKTALYSVLASSTLLLSGAFAADDHANSKNEMKKDEMNAEVMNSSEFSMLDVNDNGVVTSEEYVQVTTQFDNITEDEAMSLFDLTAGDDDELSRAEFLDPENDYDERFAAALLD</sequence>
<accession>E0TET5</accession>
<dbReference type="InterPro" id="IPR011992">
    <property type="entry name" value="EF-hand-dom_pair"/>
</dbReference>
<dbReference type="HOGENOM" id="CLU_2118700_0_0_5"/>